<feature type="compositionally biased region" description="Polar residues" evidence="2">
    <location>
        <begin position="555"/>
        <end position="567"/>
    </location>
</feature>
<feature type="compositionally biased region" description="Basic and acidic residues" evidence="2">
    <location>
        <begin position="481"/>
        <end position="492"/>
    </location>
</feature>
<evidence type="ECO:0000313" key="4">
    <source>
        <dbReference type="Proteomes" id="UP001152798"/>
    </source>
</evidence>
<evidence type="ECO:0000256" key="1">
    <source>
        <dbReference type="SAM" id="Coils"/>
    </source>
</evidence>
<organism evidence="3 4">
    <name type="scientific">Nezara viridula</name>
    <name type="common">Southern green stink bug</name>
    <name type="synonym">Cimex viridulus</name>
    <dbReference type="NCBI Taxonomy" id="85310"/>
    <lineage>
        <taxon>Eukaryota</taxon>
        <taxon>Metazoa</taxon>
        <taxon>Ecdysozoa</taxon>
        <taxon>Arthropoda</taxon>
        <taxon>Hexapoda</taxon>
        <taxon>Insecta</taxon>
        <taxon>Pterygota</taxon>
        <taxon>Neoptera</taxon>
        <taxon>Paraneoptera</taxon>
        <taxon>Hemiptera</taxon>
        <taxon>Heteroptera</taxon>
        <taxon>Panheteroptera</taxon>
        <taxon>Pentatomomorpha</taxon>
        <taxon>Pentatomoidea</taxon>
        <taxon>Pentatomidae</taxon>
        <taxon>Pentatominae</taxon>
        <taxon>Nezara</taxon>
    </lineage>
</organism>
<feature type="region of interest" description="Disordered" evidence="2">
    <location>
        <begin position="380"/>
        <end position="399"/>
    </location>
</feature>
<name>A0A9P0HNP2_NEZVI</name>
<keyword evidence="4" id="KW-1185">Reference proteome</keyword>
<feature type="compositionally biased region" description="Polar residues" evidence="2">
    <location>
        <begin position="430"/>
        <end position="463"/>
    </location>
</feature>
<feature type="region of interest" description="Disordered" evidence="2">
    <location>
        <begin position="414"/>
        <end position="575"/>
    </location>
</feature>
<feature type="region of interest" description="Disordered" evidence="2">
    <location>
        <begin position="310"/>
        <end position="335"/>
    </location>
</feature>
<feature type="compositionally biased region" description="Basic and acidic residues" evidence="2">
    <location>
        <begin position="417"/>
        <end position="427"/>
    </location>
</feature>
<accession>A0A9P0HNP2</accession>
<evidence type="ECO:0000256" key="2">
    <source>
        <dbReference type="SAM" id="MobiDB-lite"/>
    </source>
</evidence>
<gene>
    <name evidence="3" type="ORF">NEZAVI_LOCUS13341</name>
</gene>
<protein>
    <submittedName>
        <fullName evidence="3">Uncharacterized protein</fullName>
    </submittedName>
</protein>
<feature type="compositionally biased region" description="Polar residues" evidence="2">
    <location>
        <begin position="317"/>
        <end position="330"/>
    </location>
</feature>
<sequence>MENNEPNMHAYTGVMMKKAHLDWEMECLQTKIKCKNEENSKLENQISERKNELEKLRKSVNTSCEREEKVKNNINMLRNSRTISEGLLMSMKHQLRTLEEKRNDTKNVRKNILEKYSKLFESHTKIYSNLPWVKKINELKTSVKSRQIHLDILKMEYSSIKRKNSLFHKIQDKRKLVAITRLAKSLVARNNLQKEVEDLISKQKTFQSRIILLEEEKIKFQEKIDLKVKEALDEARGRVVKKHVGESIAEKHTIVTAPSDKITSLGTNLKPTNESIFSRLGLSVLPSMKRLLTPSSRVLNRVNSLMEEQSKKDVSGTEISGVQEKSLTSEVQKEKQTMEEQVRVLERTHVLKEDHPKKKYVPVTEKINRAEDKSLMPEVKKDKQMMEGKALKRPSTSLSNVSEKIPHLMEVTQKNKTPAEESVHLGQEKCQPSPNNGCVSNNEKSEITQQATASEPTSASKLTILTEETENKRNTNQNVDKNLKNKEKKDSNSESALSVQISENPKSNIPGNDQNAVMPEESLRDDDNELRSNIPEKHVTFVNPSQEIPTEKENTATNETCGTSRKSITGKKYNK</sequence>
<feature type="compositionally biased region" description="Basic and acidic residues" evidence="2">
    <location>
        <begin position="380"/>
        <end position="390"/>
    </location>
</feature>
<feature type="coiled-coil region" evidence="1">
    <location>
        <begin position="25"/>
        <end position="59"/>
    </location>
</feature>
<feature type="compositionally biased region" description="Polar residues" evidence="2">
    <location>
        <begin position="496"/>
        <end position="515"/>
    </location>
</feature>
<dbReference type="AlphaFoldDB" id="A0A9P0HNP2"/>
<proteinExistence type="predicted"/>
<dbReference type="OrthoDB" id="10416426at2759"/>
<evidence type="ECO:0000313" key="3">
    <source>
        <dbReference type="EMBL" id="CAH1405049.1"/>
    </source>
</evidence>
<reference evidence="3" key="1">
    <citation type="submission" date="2022-01" db="EMBL/GenBank/DDBJ databases">
        <authorList>
            <person name="King R."/>
        </authorList>
    </citation>
    <scope>NUCLEOTIDE SEQUENCE</scope>
</reference>
<keyword evidence="1" id="KW-0175">Coiled coil</keyword>
<feature type="coiled-coil region" evidence="1">
    <location>
        <begin position="88"/>
        <end position="115"/>
    </location>
</feature>
<dbReference type="EMBL" id="OV725082">
    <property type="protein sequence ID" value="CAH1405049.1"/>
    <property type="molecule type" value="Genomic_DNA"/>
</dbReference>
<dbReference type="Proteomes" id="UP001152798">
    <property type="component" value="Chromosome 6"/>
</dbReference>